<dbReference type="AlphaFoldDB" id="A0A7X7R7N1"/>
<accession>A0A7X7R7N1</accession>
<dbReference type="PANTHER" id="PTHR30469:SF18">
    <property type="entry name" value="RESISTANCE-NODULATION-CELL DIVISION (RND) EFFLUX MEMBRANE FUSION PROTEIN-RELATED"/>
    <property type="match status" value="1"/>
</dbReference>
<evidence type="ECO:0000313" key="6">
    <source>
        <dbReference type="EMBL" id="NLF53488.1"/>
    </source>
</evidence>
<feature type="domain" description="CusB-like beta-barrel" evidence="4">
    <location>
        <begin position="224"/>
        <end position="270"/>
    </location>
</feature>
<feature type="signal peptide" evidence="3">
    <location>
        <begin position="1"/>
        <end position="22"/>
    </location>
</feature>
<name>A0A7X7R7N1_9RHOO</name>
<keyword evidence="3" id="KW-0732">Signal</keyword>
<comment type="similarity">
    <text evidence="1">Belongs to the membrane fusion protein (MFP) (TC 8.A.1) family.</text>
</comment>
<dbReference type="Pfam" id="PF25954">
    <property type="entry name" value="Beta-barrel_RND_2"/>
    <property type="match status" value="1"/>
</dbReference>
<dbReference type="GO" id="GO:1990281">
    <property type="term" value="C:efflux pump complex"/>
    <property type="evidence" value="ECO:0007669"/>
    <property type="project" value="TreeGrafter"/>
</dbReference>
<dbReference type="GO" id="GO:0015562">
    <property type="term" value="F:efflux transmembrane transporter activity"/>
    <property type="evidence" value="ECO:0007669"/>
    <property type="project" value="TreeGrafter"/>
</dbReference>
<dbReference type="Gene3D" id="2.40.50.100">
    <property type="match status" value="1"/>
</dbReference>
<dbReference type="InterPro" id="IPR058792">
    <property type="entry name" value="Beta-barrel_RND_2"/>
</dbReference>
<feature type="coiled-coil region" evidence="2">
    <location>
        <begin position="92"/>
        <end position="150"/>
    </location>
</feature>
<dbReference type="Pfam" id="PF25973">
    <property type="entry name" value="BSH_CzcB"/>
    <property type="match status" value="1"/>
</dbReference>
<evidence type="ECO:0000256" key="3">
    <source>
        <dbReference type="SAM" id="SignalP"/>
    </source>
</evidence>
<feature type="domain" description="CzcB-like barrel-sandwich hybrid" evidence="5">
    <location>
        <begin position="53"/>
        <end position="193"/>
    </location>
</feature>
<dbReference type="NCBIfam" id="TIGR01730">
    <property type="entry name" value="RND_mfp"/>
    <property type="match status" value="1"/>
</dbReference>
<dbReference type="RefSeq" id="WP_068808362.1">
    <property type="nucleotide sequence ID" value="NZ_MBFM01000004.1"/>
</dbReference>
<dbReference type="Gene3D" id="2.40.420.20">
    <property type="match status" value="1"/>
</dbReference>
<evidence type="ECO:0000313" key="7">
    <source>
        <dbReference type="Proteomes" id="UP000536534"/>
    </source>
</evidence>
<dbReference type="Gene3D" id="1.10.287.470">
    <property type="entry name" value="Helix hairpin bin"/>
    <property type="match status" value="1"/>
</dbReference>
<proteinExistence type="inferred from homology"/>
<keyword evidence="2" id="KW-0175">Coiled coil</keyword>
<reference evidence="6 7" key="1">
    <citation type="journal article" date="2020" name="Biotechnol. Biofuels">
        <title>New insights from the biogas microbiome by comprehensive genome-resolved metagenomics of nearly 1600 species originating from multiple anaerobic digesters.</title>
        <authorList>
            <person name="Campanaro S."/>
            <person name="Treu L."/>
            <person name="Rodriguez-R L.M."/>
            <person name="Kovalovszki A."/>
            <person name="Ziels R.M."/>
            <person name="Maus I."/>
            <person name="Zhu X."/>
            <person name="Kougias P.G."/>
            <person name="Basile A."/>
            <person name="Luo G."/>
            <person name="Schluter A."/>
            <person name="Konstantinidis K.T."/>
            <person name="Angelidaki I."/>
        </authorList>
    </citation>
    <scope>NUCLEOTIDE SEQUENCE [LARGE SCALE GENOMIC DNA]</scope>
    <source>
        <strain evidence="6">AS06rmzACSIP_256</strain>
    </source>
</reference>
<sequence length="349" mass="36335">MKALLRHLLLAIAVMAHQPAVAEGTPVPTLLLEPQSLASTLSAEATIEAVHQATLAAQVPGRIVQLAVDAGDGVRQGQMLVRIDASEAGSALAAADAQVAAAQADAINARAEHQRARSLVAKNFLSQSALDAARSRLNAADAQLRAARASRDQAATVEGYTAIASPLDGLVAARHIESGEMAQPGRALLTVYDPASMRAVVDLPQQRLSSFGDAPLSARVELPDSGRWFDAAGVSVLPAADARTHTVRLRVELPPDARGLLPGSFARVHFFTGERPRVVLPAASVLRRGELTAVYVSDGQGGFSLRQVRLGRVIGADGAIEVLAGLKGDETVALDPVRAGMQVRGAAAR</sequence>
<comment type="caution">
    <text evidence="6">The sequence shown here is derived from an EMBL/GenBank/DDBJ whole genome shotgun (WGS) entry which is preliminary data.</text>
</comment>
<gene>
    <name evidence="6" type="ORF">GX576_03640</name>
</gene>
<evidence type="ECO:0000256" key="1">
    <source>
        <dbReference type="ARBA" id="ARBA00009477"/>
    </source>
</evidence>
<evidence type="ECO:0000256" key="2">
    <source>
        <dbReference type="SAM" id="Coils"/>
    </source>
</evidence>
<protein>
    <submittedName>
        <fullName evidence="6">Efflux RND transporter periplasmic adaptor subunit</fullName>
    </submittedName>
</protein>
<evidence type="ECO:0000259" key="5">
    <source>
        <dbReference type="Pfam" id="PF25973"/>
    </source>
</evidence>
<dbReference type="Gene3D" id="2.40.30.170">
    <property type="match status" value="1"/>
</dbReference>
<evidence type="ECO:0000259" key="4">
    <source>
        <dbReference type="Pfam" id="PF25954"/>
    </source>
</evidence>
<dbReference type="SUPFAM" id="SSF111369">
    <property type="entry name" value="HlyD-like secretion proteins"/>
    <property type="match status" value="1"/>
</dbReference>
<dbReference type="EMBL" id="JAAYYV010000096">
    <property type="protein sequence ID" value="NLF53488.1"/>
    <property type="molecule type" value="Genomic_DNA"/>
</dbReference>
<organism evidence="6 7">
    <name type="scientific">Thauera phenolivorans</name>
    <dbReference type="NCBI Taxonomy" id="1792543"/>
    <lineage>
        <taxon>Bacteria</taxon>
        <taxon>Pseudomonadati</taxon>
        <taxon>Pseudomonadota</taxon>
        <taxon>Betaproteobacteria</taxon>
        <taxon>Rhodocyclales</taxon>
        <taxon>Zoogloeaceae</taxon>
        <taxon>Thauera</taxon>
    </lineage>
</organism>
<dbReference type="InterPro" id="IPR058647">
    <property type="entry name" value="BSH_CzcB-like"/>
</dbReference>
<feature type="chain" id="PRO_5031415737" evidence="3">
    <location>
        <begin position="23"/>
        <end position="349"/>
    </location>
</feature>
<dbReference type="InterPro" id="IPR006143">
    <property type="entry name" value="RND_pump_MFP"/>
</dbReference>
<dbReference type="PANTHER" id="PTHR30469">
    <property type="entry name" value="MULTIDRUG RESISTANCE PROTEIN MDTA"/>
    <property type="match status" value="1"/>
</dbReference>
<dbReference type="OrthoDB" id="9806939at2"/>
<dbReference type="Proteomes" id="UP000536534">
    <property type="component" value="Unassembled WGS sequence"/>
</dbReference>